<dbReference type="PANTHER" id="PTHR30151:SF38">
    <property type="entry name" value="ALIPHATIC SULFONATES TRANSPORT PERMEASE PROTEIN SSUC-RELATED"/>
    <property type="match status" value="1"/>
</dbReference>
<dbReference type="Pfam" id="PF00528">
    <property type="entry name" value="BPD_transp_1"/>
    <property type="match status" value="1"/>
</dbReference>
<evidence type="ECO:0000256" key="1">
    <source>
        <dbReference type="ARBA" id="ARBA00004651"/>
    </source>
</evidence>
<keyword evidence="10" id="KW-1185">Reference proteome</keyword>
<dbReference type="OrthoDB" id="50379at2157"/>
<evidence type="ECO:0000313" key="10">
    <source>
        <dbReference type="Proteomes" id="UP000013307"/>
    </source>
</evidence>
<dbReference type="PROSITE" id="PS50928">
    <property type="entry name" value="ABC_TM1"/>
    <property type="match status" value="1"/>
</dbReference>
<dbReference type="Gene3D" id="1.10.3720.10">
    <property type="entry name" value="MetI-like"/>
    <property type="match status" value="1"/>
</dbReference>
<evidence type="ECO:0000313" key="9">
    <source>
        <dbReference type="EMBL" id="AGK60476.1"/>
    </source>
</evidence>
<protein>
    <submittedName>
        <fullName evidence="9">ABC-type nitrate/sulfonate/bicarbonate transport system, permease component</fullName>
    </submittedName>
</protein>
<keyword evidence="6 7" id="KW-0472">Membrane</keyword>
<accession>N0BJ38</accession>
<dbReference type="GeneID" id="15392095"/>
<evidence type="ECO:0000256" key="5">
    <source>
        <dbReference type="ARBA" id="ARBA00022989"/>
    </source>
</evidence>
<reference evidence="9 10" key="1">
    <citation type="journal article" date="2013" name="Genome Announc.">
        <title>Complete Genome Sequence of the Thermophilic and Facultatively Chemolithoautotrophic Sulfate Reducer Archaeoglobus sulfaticallidus Strain PM70-1T.</title>
        <authorList>
            <person name="Stokke R."/>
            <person name="Hocking W.P."/>
            <person name="Steinsbu B.O."/>
            <person name="Steen I.H."/>
        </authorList>
    </citation>
    <scope>NUCLEOTIDE SEQUENCE [LARGE SCALE GENOMIC DNA]</scope>
    <source>
        <strain evidence="9">PM70-1</strain>
    </source>
</reference>
<dbReference type="EMBL" id="CP005290">
    <property type="protein sequence ID" value="AGK60476.1"/>
    <property type="molecule type" value="Genomic_DNA"/>
</dbReference>
<evidence type="ECO:0000256" key="2">
    <source>
        <dbReference type="ARBA" id="ARBA00022448"/>
    </source>
</evidence>
<feature type="domain" description="ABC transmembrane type-1" evidence="8">
    <location>
        <begin position="64"/>
        <end position="247"/>
    </location>
</feature>
<dbReference type="GO" id="GO:0055085">
    <property type="term" value="P:transmembrane transport"/>
    <property type="evidence" value="ECO:0007669"/>
    <property type="project" value="InterPro"/>
</dbReference>
<dbReference type="HOGENOM" id="CLU_046113_1_3_2"/>
<evidence type="ECO:0000256" key="6">
    <source>
        <dbReference type="ARBA" id="ARBA00023136"/>
    </source>
</evidence>
<dbReference type="AlphaFoldDB" id="N0BJ38"/>
<feature type="transmembrane region" description="Helical" evidence="7">
    <location>
        <begin position="102"/>
        <end position="123"/>
    </location>
</feature>
<feature type="transmembrane region" description="Helical" evidence="7">
    <location>
        <begin position="225"/>
        <end position="243"/>
    </location>
</feature>
<keyword evidence="2 7" id="KW-0813">Transport</keyword>
<dbReference type="KEGG" id="ast:Asulf_00449"/>
<sequence length="254" mass="28399">MSGDKGDSGNRRLIAEFKGYFLSALTIITVWSLTSYIVSSPALPQPFEVVIYFLIKLPELSKHVAVSLFRVVYSIILALSISIPLGLMCFKDSADRIISPFIFLLYPIPHIVLLPLIILLFGIGDASKIFLIAMILFFQILVTTRDSARNISEYYILSLKSLGASDWDVYRHVVFPASLPRILTAMRISVGTAIAVLFFAESFATTTGLGYVIMDAWSRADYKSLYAGIISMALLGFSMYIVLEIIEKRLCRWV</sequence>
<evidence type="ECO:0000256" key="4">
    <source>
        <dbReference type="ARBA" id="ARBA00022692"/>
    </source>
</evidence>
<comment type="subcellular location">
    <subcellularLocation>
        <location evidence="1 7">Cell membrane</location>
        <topology evidence="1 7">Multi-pass membrane protein</topology>
    </subcellularLocation>
</comment>
<dbReference type="SUPFAM" id="SSF161098">
    <property type="entry name" value="MetI-like"/>
    <property type="match status" value="1"/>
</dbReference>
<keyword evidence="3" id="KW-1003">Cell membrane</keyword>
<dbReference type="STRING" id="387631.Asulf_00449"/>
<dbReference type="Proteomes" id="UP000013307">
    <property type="component" value="Chromosome"/>
</dbReference>
<evidence type="ECO:0000256" key="7">
    <source>
        <dbReference type="RuleBase" id="RU363032"/>
    </source>
</evidence>
<organism evidence="9 10">
    <name type="scientific">Archaeoglobus sulfaticallidus PM70-1</name>
    <dbReference type="NCBI Taxonomy" id="387631"/>
    <lineage>
        <taxon>Archaea</taxon>
        <taxon>Methanobacteriati</taxon>
        <taxon>Methanobacteriota</taxon>
        <taxon>Archaeoglobi</taxon>
        <taxon>Archaeoglobales</taxon>
        <taxon>Archaeoglobaceae</taxon>
        <taxon>Archaeoglobus</taxon>
    </lineage>
</organism>
<name>N0BJ38_9EURY</name>
<dbReference type="RefSeq" id="WP_015590075.1">
    <property type="nucleotide sequence ID" value="NC_021169.1"/>
</dbReference>
<feature type="transmembrane region" description="Helical" evidence="7">
    <location>
        <begin position="188"/>
        <end position="213"/>
    </location>
</feature>
<gene>
    <name evidence="9" type="ORF">Asulf_00449</name>
</gene>
<evidence type="ECO:0000259" key="8">
    <source>
        <dbReference type="PROSITE" id="PS50928"/>
    </source>
</evidence>
<feature type="transmembrane region" description="Helical" evidence="7">
    <location>
        <begin position="129"/>
        <end position="148"/>
    </location>
</feature>
<keyword evidence="5 7" id="KW-1133">Transmembrane helix</keyword>
<dbReference type="GO" id="GO:0005886">
    <property type="term" value="C:plasma membrane"/>
    <property type="evidence" value="ECO:0007669"/>
    <property type="project" value="UniProtKB-SubCell"/>
</dbReference>
<keyword evidence="4 7" id="KW-0812">Transmembrane</keyword>
<evidence type="ECO:0000256" key="3">
    <source>
        <dbReference type="ARBA" id="ARBA00022475"/>
    </source>
</evidence>
<dbReference type="InterPro" id="IPR035906">
    <property type="entry name" value="MetI-like_sf"/>
</dbReference>
<dbReference type="PANTHER" id="PTHR30151">
    <property type="entry name" value="ALKANE SULFONATE ABC TRANSPORTER-RELATED, MEMBRANE SUBUNIT"/>
    <property type="match status" value="1"/>
</dbReference>
<comment type="similarity">
    <text evidence="7">Belongs to the binding-protein-dependent transport system permease family.</text>
</comment>
<dbReference type="eggNOG" id="arCOG00169">
    <property type="taxonomic scope" value="Archaea"/>
</dbReference>
<feature type="transmembrane region" description="Helical" evidence="7">
    <location>
        <begin position="71"/>
        <end position="90"/>
    </location>
</feature>
<feature type="transmembrane region" description="Helical" evidence="7">
    <location>
        <begin position="20"/>
        <end position="38"/>
    </location>
</feature>
<dbReference type="CDD" id="cd06261">
    <property type="entry name" value="TM_PBP2"/>
    <property type="match status" value="1"/>
</dbReference>
<proteinExistence type="inferred from homology"/>
<dbReference type="InterPro" id="IPR000515">
    <property type="entry name" value="MetI-like"/>
</dbReference>